<reference evidence="2 3" key="1">
    <citation type="submission" date="2015-06" db="EMBL/GenBank/DDBJ databases">
        <title>Survival trade-offs in plant roots during colonization by closely related pathogenic and mutualistic fungi.</title>
        <authorList>
            <person name="Hacquard S."/>
            <person name="Kracher B."/>
            <person name="Hiruma K."/>
            <person name="Weinman A."/>
            <person name="Muench P."/>
            <person name="Garrido Oter R."/>
            <person name="Ver Loren van Themaat E."/>
            <person name="Dallerey J.-F."/>
            <person name="Damm U."/>
            <person name="Henrissat B."/>
            <person name="Lespinet O."/>
            <person name="Thon M."/>
            <person name="Kemen E."/>
            <person name="McHardy A.C."/>
            <person name="Schulze-Lefert P."/>
            <person name="O'Connell R.J."/>
        </authorList>
    </citation>
    <scope>NUCLEOTIDE SEQUENCE [LARGE SCALE GENOMIC DNA]</scope>
    <source>
        <strain evidence="2 3">MAFF 238704</strain>
    </source>
</reference>
<protein>
    <recommendedName>
        <fullName evidence="1">Retrovirus-related Pol polyprotein from transposon TNT 1-94-like beta-barrel domain-containing protein</fullName>
    </recommendedName>
</protein>
<proteinExistence type="predicted"/>
<keyword evidence="3" id="KW-1185">Reference proteome</keyword>
<organism evidence="2 3">
    <name type="scientific">Colletotrichum incanum</name>
    <name type="common">Soybean anthracnose fungus</name>
    <dbReference type="NCBI Taxonomy" id="1573173"/>
    <lineage>
        <taxon>Eukaryota</taxon>
        <taxon>Fungi</taxon>
        <taxon>Dikarya</taxon>
        <taxon>Ascomycota</taxon>
        <taxon>Pezizomycotina</taxon>
        <taxon>Sordariomycetes</taxon>
        <taxon>Hypocreomycetidae</taxon>
        <taxon>Glomerellales</taxon>
        <taxon>Glomerellaceae</taxon>
        <taxon>Colletotrichum</taxon>
        <taxon>Colletotrichum spaethianum species complex</taxon>
    </lineage>
</organism>
<evidence type="ECO:0000259" key="1">
    <source>
        <dbReference type="Pfam" id="PF22936"/>
    </source>
</evidence>
<dbReference type="InterPro" id="IPR054722">
    <property type="entry name" value="PolX-like_BBD"/>
</dbReference>
<gene>
    <name evidence="2" type="ORF">CI238_12938</name>
</gene>
<accession>A0A166UZH0</accession>
<evidence type="ECO:0000313" key="2">
    <source>
        <dbReference type="EMBL" id="KZL73993.1"/>
    </source>
</evidence>
<dbReference type="Pfam" id="PF22936">
    <property type="entry name" value="Pol_BBD"/>
    <property type="match status" value="1"/>
</dbReference>
<sequence>MADSVFPTNLCPDWVFASGSNAHACKDRGWFIDYVPFRSRIESLTGDGLNVIGVGTVALPVVKSPDIRRPERNTTLVLENVLHIPDGFCNVIGGNVPL</sequence>
<dbReference type="EMBL" id="LFIW01002333">
    <property type="protein sequence ID" value="KZL73993.1"/>
    <property type="molecule type" value="Genomic_DNA"/>
</dbReference>
<dbReference type="Proteomes" id="UP000076584">
    <property type="component" value="Unassembled WGS sequence"/>
</dbReference>
<name>A0A166UZH0_COLIC</name>
<comment type="caution">
    <text evidence="2">The sequence shown here is derived from an EMBL/GenBank/DDBJ whole genome shotgun (WGS) entry which is preliminary data.</text>
</comment>
<feature type="domain" description="Retrovirus-related Pol polyprotein from transposon TNT 1-94-like beta-barrel" evidence="1">
    <location>
        <begin position="14"/>
        <end position="92"/>
    </location>
</feature>
<dbReference type="STRING" id="1573173.A0A166UZH0"/>
<dbReference type="AlphaFoldDB" id="A0A166UZH0"/>
<dbReference type="PANTHER" id="PTHR40628:SF1">
    <property type="entry name" value="CHROMO DOMAIN-CONTAINING PROTEIN"/>
    <property type="match status" value="1"/>
</dbReference>
<dbReference type="PANTHER" id="PTHR40628">
    <property type="entry name" value="CHROMO DOMAIN-CONTAINING PROTEIN"/>
    <property type="match status" value="1"/>
</dbReference>
<evidence type="ECO:0000313" key="3">
    <source>
        <dbReference type="Proteomes" id="UP000076584"/>
    </source>
</evidence>